<dbReference type="SUPFAM" id="SSF46785">
    <property type="entry name" value="Winged helix' DNA-binding domain"/>
    <property type="match status" value="1"/>
</dbReference>
<evidence type="ECO:0000256" key="3">
    <source>
        <dbReference type="ARBA" id="ARBA00022843"/>
    </source>
</evidence>
<dbReference type="SUPFAM" id="SSF74788">
    <property type="entry name" value="Cullin repeat-like"/>
    <property type="match status" value="1"/>
</dbReference>
<dbReference type="Pfam" id="PF10557">
    <property type="entry name" value="Cullin_Nedd8"/>
    <property type="match status" value="1"/>
</dbReference>
<evidence type="ECO:0000256" key="2">
    <source>
        <dbReference type="ARBA" id="ARBA00022499"/>
    </source>
</evidence>
<dbReference type="FunFam" id="1.20.1310.10:FF:000002">
    <property type="entry name" value="cullin-3 isoform X1"/>
    <property type="match status" value="1"/>
</dbReference>
<comment type="similarity">
    <text evidence="1 4 5">Belongs to the cullin family.</text>
</comment>
<feature type="domain" description="Cullin family profile" evidence="7">
    <location>
        <begin position="426"/>
        <end position="659"/>
    </location>
</feature>
<dbReference type="InterPro" id="IPR001373">
    <property type="entry name" value="Cullin_N"/>
</dbReference>
<reference evidence="8" key="1">
    <citation type="journal article" date="2022" name="New Phytol.">
        <title>Evolutionary transition to the ectomycorrhizal habit in the genomes of a hyperdiverse lineage of mushroom-forming fungi.</title>
        <authorList>
            <person name="Looney B."/>
            <person name="Miyauchi S."/>
            <person name="Morin E."/>
            <person name="Drula E."/>
            <person name="Courty P.E."/>
            <person name="Kohler A."/>
            <person name="Kuo A."/>
            <person name="LaButti K."/>
            <person name="Pangilinan J."/>
            <person name="Lipzen A."/>
            <person name="Riley R."/>
            <person name="Andreopoulos W."/>
            <person name="He G."/>
            <person name="Johnson J."/>
            <person name="Nolan M."/>
            <person name="Tritt A."/>
            <person name="Barry K.W."/>
            <person name="Grigoriev I.V."/>
            <person name="Nagy L.G."/>
            <person name="Hibbett D."/>
            <person name="Henrissat B."/>
            <person name="Matheny P.B."/>
            <person name="Labbe J."/>
            <person name="Martin F.M."/>
        </authorList>
    </citation>
    <scope>NUCLEOTIDE SEQUENCE</scope>
    <source>
        <strain evidence="8">BPL690</strain>
    </source>
</reference>
<dbReference type="EMBL" id="WTXG01000008">
    <property type="protein sequence ID" value="KAI0303827.1"/>
    <property type="molecule type" value="Genomic_DNA"/>
</dbReference>
<dbReference type="Pfam" id="PF26557">
    <property type="entry name" value="Cullin_AB"/>
    <property type="match status" value="1"/>
</dbReference>
<dbReference type="PROSITE" id="PS50069">
    <property type="entry name" value="CULLIN_2"/>
    <property type="match status" value="1"/>
</dbReference>
<dbReference type="Pfam" id="PF00888">
    <property type="entry name" value="Cullin"/>
    <property type="match status" value="1"/>
</dbReference>
<dbReference type="Gene3D" id="1.10.10.10">
    <property type="entry name" value="Winged helix-like DNA-binding domain superfamily/Winged helix DNA-binding domain"/>
    <property type="match status" value="1"/>
</dbReference>
<dbReference type="FunFam" id="1.20.1310.10:FF:000036">
    <property type="entry name" value="SCF ubiquitin ligase subunit CulC, putative"/>
    <property type="match status" value="1"/>
</dbReference>
<keyword evidence="9" id="KW-1185">Reference proteome</keyword>
<dbReference type="GO" id="GO:0031461">
    <property type="term" value="C:cullin-RING ubiquitin ligase complex"/>
    <property type="evidence" value="ECO:0007669"/>
    <property type="project" value="InterPro"/>
</dbReference>
<dbReference type="InterPro" id="IPR016158">
    <property type="entry name" value="Cullin_homology"/>
</dbReference>
<dbReference type="InterPro" id="IPR036388">
    <property type="entry name" value="WH-like_DNA-bd_sf"/>
</dbReference>
<evidence type="ECO:0000256" key="6">
    <source>
        <dbReference type="SAM" id="MobiDB-lite"/>
    </source>
</evidence>
<sequence length="800" mass="91449">MASTSKKIKPKIKPSRKLGPNIDVDESWAKLTSYIREIQHHNAHKLSFEVCYRLGYQLVVSKQGPMLYNGVGDLVVENLNRLAEEFVLPTFPSGLEQDPMQQSQEGERLLKALHKVWRDHTDCMDKLSHILKYMDRVYVKSANVLEVVELGRDLFVKHIIRPPIKDHIINAILNLLHIERDGYVINRSAITNCVDALLQLSDSPDGTTVYKRYLEPDILRQSDTYYRAEAEKLLETCDTPEYLRRVQTRFSEEESRAHQYLSLQTSAPIQAILQKTLLIPHLQTLADMPNSGLDIMIDNDKLDDLSRLYQLYSLVPEGMPCLRRSLKDSIQKRGEELNSVSMEERELGDGGAEDELDPSAKGKAKAKARPPNSGAQGLALALRWVEDVLHLKDKFDRVWGVSFKNNRDIESGLNEAFESFINPHPRASEFISLYIDENLKKGLKGKTDAEVEVILDKTITLFRFITEKDVFERYYKAHLAKRLLLNRSVSDDAERGMLAKLKIECGFQFTVKLEGMFHDMKLSADAMQAYREHLGKTTDIGPEVDINVTVMTSTFWPMSYAPVPCTLPPLLVKASRSFEQFYLSRHSGRKLTWQPSLGNADVRVAFKARKHDLNVSSFALVILLLFEDLGGGEFLTYEEIKSATAIPDSELQRNLQSLACAKFKVLKKHPPGRDVNPDDSFSFSADFSSPLQKIKISTVAARVESGEERKETQDRVEEERRYQTDASIVRIMKDRKHMTHNDLVNEATRQLASRFLPNPLNIKKRIEALIEREYLERCEDRKSYNYLASHTSFYYGTADI</sequence>
<comment type="caution">
    <text evidence="8">The sequence shown here is derived from an EMBL/GenBank/DDBJ whole genome shotgun (WGS) entry which is preliminary data.</text>
</comment>
<feature type="compositionally biased region" description="Basic and acidic residues" evidence="6">
    <location>
        <begin position="334"/>
        <end position="348"/>
    </location>
</feature>
<evidence type="ECO:0000256" key="4">
    <source>
        <dbReference type="PROSITE-ProRule" id="PRU00330"/>
    </source>
</evidence>
<dbReference type="SUPFAM" id="SSF75632">
    <property type="entry name" value="Cullin homology domain"/>
    <property type="match status" value="1"/>
</dbReference>
<proteinExistence type="inferred from homology"/>
<protein>
    <submittedName>
        <fullName evidence="8">Cullin-domain-containing protein</fullName>
    </submittedName>
</protein>
<keyword evidence="3" id="KW-0832">Ubl conjugation</keyword>
<dbReference type="PANTHER" id="PTHR11932">
    <property type="entry name" value="CULLIN"/>
    <property type="match status" value="1"/>
</dbReference>
<dbReference type="FunFam" id="1.20.1310.10:FF:000001">
    <property type="entry name" value="Cullin 3"/>
    <property type="match status" value="1"/>
</dbReference>
<dbReference type="SMART" id="SM00182">
    <property type="entry name" value="CULLIN"/>
    <property type="match status" value="1"/>
</dbReference>
<dbReference type="InterPro" id="IPR019559">
    <property type="entry name" value="Cullin_neddylation_domain"/>
</dbReference>
<evidence type="ECO:0000256" key="1">
    <source>
        <dbReference type="ARBA" id="ARBA00006019"/>
    </source>
</evidence>
<accession>A0AAD4M7A2</accession>
<dbReference type="AlphaFoldDB" id="A0AAD4M7A2"/>
<dbReference type="GO" id="GO:0006511">
    <property type="term" value="P:ubiquitin-dependent protein catabolic process"/>
    <property type="evidence" value="ECO:0007669"/>
    <property type="project" value="InterPro"/>
</dbReference>
<keyword evidence="2" id="KW-1017">Isopeptide bond</keyword>
<feature type="region of interest" description="Disordered" evidence="6">
    <location>
        <begin position="334"/>
        <end position="372"/>
    </location>
</feature>
<gene>
    <name evidence="8" type="ORF">B0F90DRAFT_1935129</name>
</gene>
<dbReference type="Gene3D" id="3.30.230.130">
    <property type="entry name" value="Cullin, Chain C, Domain 2"/>
    <property type="match status" value="1"/>
</dbReference>
<dbReference type="InterPro" id="IPR016157">
    <property type="entry name" value="Cullin_CS"/>
</dbReference>
<dbReference type="Proteomes" id="UP001203297">
    <property type="component" value="Unassembled WGS sequence"/>
</dbReference>
<name>A0AAD4M7A2_9AGAM</name>
<organism evidence="8 9">
    <name type="scientific">Multifurca ochricompacta</name>
    <dbReference type="NCBI Taxonomy" id="376703"/>
    <lineage>
        <taxon>Eukaryota</taxon>
        <taxon>Fungi</taxon>
        <taxon>Dikarya</taxon>
        <taxon>Basidiomycota</taxon>
        <taxon>Agaricomycotina</taxon>
        <taxon>Agaricomycetes</taxon>
        <taxon>Russulales</taxon>
        <taxon>Russulaceae</taxon>
        <taxon>Multifurca</taxon>
    </lineage>
</organism>
<evidence type="ECO:0000259" key="7">
    <source>
        <dbReference type="PROSITE" id="PS50069"/>
    </source>
</evidence>
<evidence type="ECO:0000313" key="8">
    <source>
        <dbReference type="EMBL" id="KAI0303827.1"/>
    </source>
</evidence>
<evidence type="ECO:0000313" key="9">
    <source>
        <dbReference type="Proteomes" id="UP001203297"/>
    </source>
</evidence>
<dbReference type="InterPro" id="IPR036390">
    <property type="entry name" value="WH_DNA-bd_sf"/>
</dbReference>
<dbReference type="InterPro" id="IPR036317">
    <property type="entry name" value="Cullin_homology_sf"/>
</dbReference>
<dbReference type="SMART" id="SM00884">
    <property type="entry name" value="Cullin_Nedd8"/>
    <property type="match status" value="1"/>
</dbReference>
<dbReference type="InterPro" id="IPR045093">
    <property type="entry name" value="Cullin"/>
</dbReference>
<dbReference type="InterPro" id="IPR016159">
    <property type="entry name" value="Cullin_repeat-like_dom_sf"/>
</dbReference>
<dbReference type="InterPro" id="IPR059120">
    <property type="entry name" value="Cullin-like_AB"/>
</dbReference>
<dbReference type="GO" id="GO:0031625">
    <property type="term" value="F:ubiquitin protein ligase binding"/>
    <property type="evidence" value="ECO:0007669"/>
    <property type="project" value="InterPro"/>
</dbReference>
<dbReference type="Gene3D" id="1.20.1310.10">
    <property type="entry name" value="Cullin Repeats"/>
    <property type="match status" value="4"/>
</dbReference>
<evidence type="ECO:0000256" key="5">
    <source>
        <dbReference type="RuleBase" id="RU003829"/>
    </source>
</evidence>
<dbReference type="PROSITE" id="PS01256">
    <property type="entry name" value="CULLIN_1"/>
    <property type="match status" value="1"/>
</dbReference>
<dbReference type="FunFam" id="1.10.10.10:FF:000014">
    <property type="entry name" value="Cullin 1"/>
    <property type="match status" value="1"/>
</dbReference>